<evidence type="ECO:0000256" key="6">
    <source>
        <dbReference type="ARBA" id="ARBA00023242"/>
    </source>
</evidence>
<dbReference type="InterPro" id="IPR001138">
    <property type="entry name" value="Zn2Cys6_DnaBD"/>
</dbReference>
<dbReference type="PANTHER" id="PTHR36206:SF16">
    <property type="entry name" value="TRANSCRIPTION FACTOR DOMAIN-CONTAINING PROTEIN-RELATED"/>
    <property type="match status" value="1"/>
</dbReference>
<dbReference type="InterPro" id="IPR052360">
    <property type="entry name" value="Transcr_Regulatory_Proteins"/>
</dbReference>
<feature type="region of interest" description="Disordered" evidence="7">
    <location>
        <begin position="1"/>
        <end position="71"/>
    </location>
</feature>
<dbReference type="GeneID" id="43608244"/>
<organism evidence="9 10">
    <name type="scientific">Colletotrichum fructicola (strain Nara gc5)</name>
    <name type="common">Anthracnose fungus</name>
    <name type="synonym">Colletotrichum gloeosporioides (strain Nara gc5)</name>
    <dbReference type="NCBI Taxonomy" id="1213859"/>
    <lineage>
        <taxon>Eukaryota</taxon>
        <taxon>Fungi</taxon>
        <taxon>Dikarya</taxon>
        <taxon>Ascomycota</taxon>
        <taxon>Pezizomycotina</taxon>
        <taxon>Sordariomycetes</taxon>
        <taxon>Hypocreomycetidae</taxon>
        <taxon>Glomerellales</taxon>
        <taxon>Glomerellaceae</taxon>
        <taxon>Colletotrichum</taxon>
        <taxon>Colletotrichum gloeosporioides species complex</taxon>
    </lineage>
</organism>
<dbReference type="GO" id="GO:0000981">
    <property type="term" value="F:DNA-binding transcription factor activity, RNA polymerase II-specific"/>
    <property type="evidence" value="ECO:0007669"/>
    <property type="project" value="InterPro"/>
</dbReference>
<keyword evidence="2" id="KW-0862">Zinc</keyword>
<feature type="compositionally biased region" description="Polar residues" evidence="7">
    <location>
        <begin position="1"/>
        <end position="10"/>
    </location>
</feature>
<name>A0A7J6IHX8_COLFN</name>
<dbReference type="PANTHER" id="PTHR36206">
    <property type="entry name" value="ASPERCRYPTIN BIOSYNTHESIS CLUSTER-SPECIFIC TRANSCRIPTION REGULATOR ATNN-RELATED"/>
    <property type="match status" value="1"/>
</dbReference>
<feature type="compositionally biased region" description="Polar residues" evidence="7">
    <location>
        <begin position="33"/>
        <end position="57"/>
    </location>
</feature>
<accession>A0A7J6IHX8</accession>
<evidence type="ECO:0000313" key="10">
    <source>
        <dbReference type="Proteomes" id="UP000011096"/>
    </source>
</evidence>
<dbReference type="Proteomes" id="UP000011096">
    <property type="component" value="Unassembled WGS sequence"/>
</dbReference>
<dbReference type="PRINTS" id="PR00755">
    <property type="entry name" value="AFLATOXINBRP"/>
</dbReference>
<protein>
    <submittedName>
        <fullName evidence="9">Aspercryptin biosynthesis cluster-specific transcription regulator atnN</fullName>
    </submittedName>
</protein>
<dbReference type="CDD" id="cd00067">
    <property type="entry name" value="GAL4"/>
    <property type="match status" value="1"/>
</dbReference>
<keyword evidence="3" id="KW-0805">Transcription regulation</keyword>
<proteinExistence type="predicted"/>
<dbReference type="InterPro" id="IPR036864">
    <property type="entry name" value="Zn2-C6_fun-type_DNA-bd_sf"/>
</dbReference>
<evidence type="ECO:0000256" key="5">
    <source>
        <dbReference type="ARBA" id="ARBA00023163"/>
    </source>
</evidence>
<dbReference type="EMBL" id="ANPB02000009">
    <property type="protein sequence ID" value="KAF4476186.1"/>
    <property type="molecule type" value="Genomic_DNA"/>
</dbReference>
<evidence type="ECO:0000256" key="1">
    <source>
        <dbReference type="ARBA" id="ARBA00022723"/>
    </source>
</evidence>
<dbReference type="RefSeq" id="XP_066007405.1">
    <property type="nucleotide sequence ID" value="XM_066153266.1"/>
</dbReference>
<dbReference type="Gene3D" id="4.10.240.10">
    <property type="entry name" value="Zn(2)-C6 fungal-type DNA-binding domain"/>
    <property type="match status" value="1"/>
</dbReference>
<keyword evidence="1" id="KW-0479">Metal-binding</keyword>
<feature type="region of interest" description="Disordered" evidence="7">
    <location>
        <begin position="600"/>
        <end position="620"/>
    </location>
</feature>
<evidence type="ECO:0000256" key="3">
    <source>
        <dbReference type="ARBA" id="ARBA00023015"/>
    </source>
</evidence>
<dbReference type="PROSITE" id="PS50048">
    <property type="entry name" value="ZN2_CY6_FUNGAL_2"/>
    <property type="match status" value="1"/>
</dbReference>
<dbReference type="GO" id="GO:0003677">
    <property type="term" value="F:DNA binding"/>
    <property type="evidence" value="ECO:0007669"/>
    <property type="project" value="UniProtKB-KW"/>
</dbReference>
<dbReference type="Pfam" id="PF11951">
    <property type="entry name" value="Fungal_trans_2"/>
    <property type="match status" value="1"/>
</dbReference>
<keyword evidence="6" id="KW-0539">Nucleus</keyword>
<dbReference type="Pfam" id="PF00172">
    <property type="entry name" value="Zn_clus"/>
    <property type="match status" value="1"/>
</dbReference>
<dbReference type="OrthoDB" id="2593732at2759"/>
<keyword evidence="5" id="KW-0804">Transcription</keyword>
<dbReference type="PROSITE" id="PS00463">
    <property type="entry name" value="ZN2_CY6_FUNGAL_1"/>
    <property type="match status" value="1"/>
</dbReference>
<reference evidence="9 10" key="1">
    <citation type="submission" date="2012-08" db="EMBL/GenBank/DDBJ databases">
        <authorList>
            <person name="Gan P.H.P."/>
            <person name="Ikeda K."/>
            <person name="Irieda H."/>
            <person name="Narusaka M."/>
            <person name="O'Connell R.J."/>
            <person name="Narusaka Y."/>
            <person name="Takano Y."/>
            <person name="Kubo Y."/>
            <person name="Shirasu K."/>
        </authorList>
    </citation>
    <scope>NUCLEOTIDE SEQUENCE [LARGE SCALE GENOMIC DNA]</scope>
    <source>
        <strain evidence="9 10">Nara gc5</strain>
    </source>
</reference>
<evidence type="ECO:0000313" key="9">
    <source>
        <dbReference type="EMBL" id="KAF4476186.1"/>
    </source>
</evidence>
<evidence type="ECO:0000256" key="7">
    <source>
        <dbReference type="SAM" id="MobiDB-lite"/>
    </source>
</evidence>
<dbReference type="InterPro" id="IPR021858">
    <property type="entry name" value="Fun_TF"/>
</dbReference>
<dbReference type="SUPFAM" id="SSF57701">
    <property type="entry name" value="Zn2/Cys6 DNA-binding domain"/>
    <property type="match status" value="1"/>
</dbReference>
<dbReference type="AlphaFoldDB" id="A0A7J6IHX8"/>
<dbReference type="InParanoid" id="A0A7J6IHX8"/>
<dbReference type="GO" id="GO:0008270">
    <property type="term" value="F:zinc ion binding"/>
    <property type="evidence" value="ECO:0007669"/>
    <property type="project" value="InterPro"/>
</dbReference>
<keyword evidence="10" id="KW-1185">Reference proteome</keyword>
<evidence type="ECO:0000256" key="2">
    <source>
        <dbReference type="ARBA" id="ARBA00022833"/>
    </source>
</evidence>
<evidence type="ECO:0000259" key="8">
    <source>
        <dbReference type="PROSITE" id="PS50048"/>
    </source>
</evidence>
<sequence length="678" mass="74424">MDLAATQTQSHFRRLGANDKSRASAPPARHTISEPQTVSTSTGKQMTDPDSTPQASLQLPAPSSGRKGSKKVRTGCVTCKIRKVKCDETKPACLRCTKTGRNCDGYFPQKAASSNDDAGSPGPEVARLNPPISPFADWAGGSREQRAFDFYRNFSAPAIFSDGSGGSTLWKKLVPHFCHAEPSIRHAVLAISSLHESLSQEKSADAGDTISSPKWAGVLSNTFASEQYGKALKHLQEWKPSESAGVTVPLLACLLFICVEFMLGDERASQVHINQGRLILAQLDSSIAGNDVSVIKKHFVPIYSRLSLASFLFGSNPAEIPSNLRSSSATNLYFASVDEAEVALYELIDDGLRFSNMAKGIVYSRPTDDPQLQTLQQQQGEILAKFNRWHVAFTVISAVEDAKRAGKLCLLYYHTAKIWISTAMSPLETAYDDHIASFAAIIHISAELVHSSKKYVRDPSKAAMSTPKFVFDTEVIPPLYYTITKCRHPMLRRAAADLLKQEAVTKRRENLWDAHMSVEIGKRIIAIEEDTVRRDAPDFGTMNWDAISWTGSEELANFQAPAAGFPSDTSVPCTQRPWISRETNHMLNEKYEAVTDIARSRQTTPGSVSAGSSTGSLSSNTSWGSMHLEAPFNLPEFARVKNVLIDNETAHGSWLTLFMDPEEAGAQSWKVTKEFVRA</sequence>
<comment type="caution">
    <text evidence="9">The sequence shown here is derived from an EMBL/GenBank/DDBJ whole genome shotgun (WGS) entry which is preliminary data.</text>
</comment>
<dbReference type="SMART" id="SM00066">
    <property type="entry name" value="GAL4"/>
    <property type="match status" value="1"/>
</dbReference>
<evidence type="ECO:0000256" key="4">
    <source>
        <dbReference type="ARBA" id="ARBA00023125"/>
    </source>
</evidence>
<feature type="compositionally biased region" description="Low complexity" evidence="7">
    <location>
        <begin position="603"/>
        <end position="620"/>
    </location>
</feature>
<feature type="domain" description="Zn(2)-C6 fungal-type" evidence="8">
    <location>
        <begin position="75"/>
        <end position="103"/>
    </location>
</feature>
<reference evidence="9 10" key="2">
    <citation type="submission" date="2020-04" db="EMBL/GenBank/DDBJ databases">
        <title>Genome sequencing and assembly of multiple isolates from the Colletotrichum gloeosporioides species complex.</title>
        <authorList>
            <person name="Gan P."/>
            <person name="Shirasu K."/>
        </authorList>
    </citation>
    <scope>NUCLEOTIDE SEQUENCE [LARGE SCALE GENOMIC DNA]</scope>
    <source>
        <strain evidence="9 10">Nara gc5</strain>
    </source>
</reference>
<keyword evidence="4" id="KW-0238">DNA-binding</keyword>
<gene>
    <name evidence="9" type="primary">atnN-6</name>
    <name evidence="9" type="ORF">CGGC5_v015468</name>
</gene>